<proteinExistence type="predicted"/>
<dbReference type="EMBL" id="MNCJ02000319">
    <property type="protein sequence ID" value="KAF5810572.1"/>
    <property type="molecule type" value="Genomic_DNA"/>
</dbReference>
<evidence type="ECO:0000313" key="1">
    <source>
        <dbReference type="EMBL" id="KAF5810572.1"/>
    </source>
</evidence>
<reference evidence="1" key="1">
    <citation type="journal article" date="2017" name="Nature">
        <title>The sunflower genome provides insights into oil metabolism, flowering and Asterid evolution.</title>
        <authorList>
            <person name="Badouin H."/>
            <person name="Gouzy J."/>
            <person name="Grassa C.J."/>
            <person name="Murat F."/>
            <person name="Staton S.E."/>
            <person name="Cottret L."/>
            <person name="Lelandais-Briere C."/>
            <person name="Owens G.L."/>
            <person name="Carrere S."/>
            <person name="Mayjonade B."/>
            <person name="Legrand L."/>
            <person name="Gill N."/>
            <person name="Kane N.C."/>
            <person name="Bowers J.E."/>
            <person name="Hubner S."/>
            <person name="Bellec A."/>
            <person name="Berard A."/>
            <person name="Berges H."/>
            <person name="Blanchet N."/>
            <person name="Boniface M.C."/>
            <person name="Brunel D."/>
            <person name="Catrice O."/>
            <person name="Chaidir N."/>
            <person name="Claudel C."/>
            <person name="Donnadieu C."/>
            <person name="Faraut T."/>
            <person name="Fievet G."/>
            <person name="Helmstetter N."/>
            <person name="King M."/>
            <person name="Knapp S.J."/>
            <person name="Lai Z."/>
            <person name="Le Paslier M.C."/>
            <person name="Lippi Y."/>
            <person name="Lorenzon L."/>
            <person name="Mandel J.R."/>
            <person name="Marage G."/>
            <person name="Marchand G."/>
            <person name="Marquand E."/>
            <person name="Bret-Mestries E."/>
            <person name="Morien E."/>
            <person name="Nambeesan S."/>
            <person name="Nguyen T."/>
            <person name="Pegot-Espagnet P."/>
            <person name="Pouilly N."/>
            <person name="Raftis F."/>
            <person name="Sallet E."/>
            <person name="Schiex T."/>
            <person name="Thomas J."/>
            <person name="Vandecasteele C."/>
            <person name="Vares D."/>
            <person name="Vear F."/>
            <person name="Vautrin S."/>
            <person name="Crespi M."/>
            <person name="Mangin B."/>
            <person name="Burke J.M."/>
            <person name="Salse J."/>
            <person name="Munos S."/>
            <person name="Vincourt P."/>
            <person name="Rieseberg L.H."/>
            <person name="Langlade N.B."/>
        </authorList>
    </citation>
    <scope>NUCLEOTIDE SEQUENCE</scope>
    <source>
        <tissue evidence="1">Leaves</tissue>
    </source>
</reference>
<protein>
    <submittedName>
        <fullName evidence="1">Uncharacterized protein</fullName>
    </submittedName>
</protein>
<comment type="caution">
    <text evidence="1">The sequence shown here is derived from an EMBL/GenBank/DDBJ whole genome shotgun (WGS) entry which is preliminary data.</text>
</comment>
<dbReference type="Gramene" id="mRNA:HanXRQr2_Chr04g0171141">
    <property type="protein sequence ID" value="CDS:HanXRQr2_Chr04g0171141.1"/>
    <property type="gene ID" value="HanXRQr2_Chr04g0171141"/>
</dbReference>
<evidence type="ECO:0000313" key="2">
    <source>
        <dbReference type="Proteomes" id="UP000215914"/>
    </source>
</evidence>
<reference evidence="1" key="2">
    <citation type="submission" date="2020-06" db="EMBL/GenBank/DDBJ databases">
        <title>Helianthus annuus Genome sequencing and assembly Release 2.</title>
        <authorList>
            <person name="Gouzy J."/>
            <person name="Langlade N."/>
            <person name="Munos S."/>
        </authorList>
    </citation>
    <scope>NUCLEOTIDE SEQUENCE</scope>
    <source>
        <tissue evidence="1">Leaves</tissue>
    </source>
</reference>
<dbReference type="Proteomes" id="UP000215914">
    <property type="component" value="Unassembled WGS sequence"/>
</dbReference>
<gene>
    <name evidence="1" type="ORF">HanXRQr2_Chr04g0171141</name>
</gene>
<dbReference type="AlphaFoldDB" id="A0A9K3J949"/>
<name>A0A9K3J949_HELAN</name>
<organism evidence="1 2">
    <name type="scientific">Helianthus annuus</name>
    <name type="common">Common sunflower</name>
    <dbReference type="NCBI Taxonomy" id="4232"/>
    <lineage>
        <taxon>Eukaryota</taxon>
        <taxon>Viridiplantae</taxon>
        <taxon>Streptophyta</taxon>
        <taxon>Embryophyta</taxon>
        <taxon>Tracheophyta</taxon>
        <taxon>Spermatophyta</taxon>
        <taxon>Magnoliopsida</taxon>
        <taxon>eudicotyledons</taxon>
        <taxon>Gunneridae</taxon>
        <taxon>Pentapetalae</taxon>
        <taxon>asterids</taxon>
        <taxon>campanulids</taxon>
        <taxon>Asterales</taxon>
        <taxon>Asteraceae</taxon>
        <taxon>Asteroideae</taxon>
        <taxon>Heliantheae alliance</taxon>
        <taxon>Heliantheae</taxon>
        <taxon>Helianthus</taxon>
    </lineage>
</organism>
<accession>A0A9K3J949</accession>
<sequence>MHTIFREISAVCVNITFFTRDSLSCCIFDLHVKEFLKNIHCISYRLFRNSMIYHLFQDLKFTVSAKTESFR</sequence>
<keyword evidence="2" id="KW-1185">Reference proteome</keyword>